<sequence>MVKRTFFIKAIWDEEAKVFYSESDIEGLHIETADIDAFEDIIFDSAIDLIIANHMSSSDLADTPLKDLVPAILWQRPTPHVAAA</sequence>
<organism evidence="2 3">
    <name type="scientific">Rhizobium metallidurans</name>
    <dbReference type="NCBI Taxonomy" id="1265931"/>
    <lineage>
        <taxon>Bacteria</taxon>
        <taxon>Pseudomonadati</taxon>
        <taxon>Pseudomonadota</taxon>
        <taxon>Alphaproteobacteria</taxon>
        <taxon>Hyphomicrobiales</taxon>
        <taxon>Rhizobiaceae</taxon>
        <taxon>Rhizobium/Agrobacterium group</taxon>
        <taxon>Rhizobium</taxon>
    </lineage>
</organism>
<reference evidence="2 3" key="1">
    <citation type="submission" date="2020-08" db="EMBL/GenBank/DDBJ databases">
        <title>Genomic Encyclopedia of Type Strains, Phase IV (KMG-IV): sequencing the most valuable type-strain genomes for metagenomic binning, comparative biology and taxonomic classification.</title>
        <authorList>
            <person name="Goeker M."/>
        </authorList>
    </citation>
    <scope>NUCLEOTIDE SEQUENCE [LARGE SCALE GENOMIC DNA]</scope>
    <source>
        <strain evidence="2 3">DSM 26575</strain>
    </source>
</reference>
<dbReference type="RefSeq" id="WP_037186714.1">
    <property type="nucleotide sequence ID" value="NZ_JACIDW010000017.1"/>
</dbReference>
<feature type="domain" description="DUF1902" evidence="1">
    <location>
        <begin position="6"/>
        <end position="53"/>
    </location>
</feature>
<comment type="caution">
    <text evidence="2">The sequence shown here is derived from an EMBL/GenBank/DDBJ whole genome shotgun (WGS) entry which is preliminary data.</text>
</comment>
<evidence type="ECO:0000313" key="3">
    <source>
        <dbReference type="Proteomes" id="UP000582090"/>
    </source>
</evidence>
<dbReference type="EMBL" id="JACIDW010000017">
    <property type="protein sequence ID" value="MBB3966405.1"/>
    <property type="molecule type" value="Genomic_DNA"/>
</dbReference>
<keyword evidence="3" id="KW-1185">Reference proteome</keyword>
<evidence type="ECO:0000259" key="1">
    <source>
        <dbReference type="Pfam" id="PF08972"/>
    </source>
</evidence>
<dbReference type="AlphaFoldDB" id="A0A7W6CSL9"/>
<accession>A0A7W6CSL9</accession>
<dbReference type="InterPro" id="IPR015066">
    <property type="entry name" value="DUF1902"/>
</dbReference>
<dbReference type="Gene3D" id="3.30.2390.10">
    <property type="entry name" value="TTHA1013-like"/>
    <property type="match status" value="1"/>
</dbReference>
<name>A0A7W6CSL9_9HYPH</name>
<dbReference type="Proteomes" id="UP000582090">
    <property type="component" value="Unassembled WGS sequence"/>
</dbReference>
<dbReference type="Pfam" id="PF08972">
    <property type="entry name" value="DUF1902"/>
    <property type="match status" value="1"/>
</dbReference>
<gene>
    <name evidence="2" type="ORF">GGQ67_004092</name>
</gene>
<proteinExistence type="predicted"/>
<evidence type="ECO:0000313" key="2">
    <source>
        <dbReference type="EMBL" id="MBB3966405.1"/>
    </source>
</evidence>
<protein>
    <recommendedName>
        <fullName evidence="1">DUF1902 domain-containing protein</fullName>
    </recommendedName>
</protein>